<dbReference type="SUPFAM" id="SSF54909">
    <property type="entry name" value="Dimeric alpha+beta barrel"/>
    <property type="match status" value="1"/>
</dbReference>
<protein>
    <recommendedName>
        <fullName evidence="2">ABM domain-containing protein</fullName>
    </recommendedName>
</protein>
<dbReference type="Gene3D" id="3.30.70.100">
    <property type="match status" value="1"/>
</dbReference>
<evidence type="ECO:0000313" key="1">
    <source>
        <dbReference type="EMBL" id="KKM94953.1"/>
    </source>
</evidence>
<dbReference type="AlphaFoldDB" id="A0A0F9LNH0"/>
<name>A0A0F9LNH0_9ZZZZ</name>
<organism evidence="1">
    <name type="scientific">marine sediment metagenome</name>
    <dbReference type="NCBI Taxonomy" id="412755"/>
    <lineage>
        <taxon>unclassified sequences</taxon>
        <taxon>metagenomes</taxon>
        <taxon>ecological metagenomes</taxon>
    </lineage>
</organism>
<dbReference type="InterPro" id="IPR011008">
    <property type="entry name" value="Dimeric_a/b-barrel"/>
</dbReference>
<accession>A0A0F9LNH0</accession>
<evidence type="ECO:0008006" key="2">
    <source>
        <dbReference type="Google" id="ProtNLM"/>
    </source>
</evidence>
<reference evidence="1" key="1">
    <citation type="journal article" date="2015" name="Nature">
        <title>Complex archaea that bridge the gap between prokaryotes and eukaryotes.</title>
        <authorList>
            <person name="Spang A."/>
            <person name="Saw J.H."/>
            <person name="Jorgensen S.L."/>
            <person name="Zaremba-Niedzwiedzka K."/>
            <person name="Martijn J."/>
            <person name="Lind A.E."/>
            <person name="van Eijk R."/>
            <person name="Schleper C."/>
            <person name="Guy L."/>
            <person name="Ettema T.J."/>
        </authorList>
    </citation>
    <scope>NUCLEOTIDE SEQUENCE</scope>
</reference>
<sequence length="117" mass="13520">MEKTIQHSVLIKIPEGRLEEFKQIATEVLKLVREKDTETLKHDWFLNSDQTECEIHEEYKSSEAIMKHVTNLGGTLQKLLTDFPSERFAVYGDPSPQLQEMLKGVGAKFYTFFQGLD</sequence>
<proteinExistence type="predicted"/>
<gene>
    <name evidence="1" type="ORF">LCGC14_1193080</name>
</gene>
<comment type="caution">
    <text evidence="1">The sequence shown here is derived from an EMBL/GenBank/DDBJ whole genome shotgun (WGS) entry which is preliminary data.</text>
</comment>
<dbReference type="EMBL" id="LAZR01006071">
    <property type="protein sequence ID" value="KKM94953.1"/>
    <property type="molecule type" value="Genomic_DNA"/>
</dbReference>